<evidence type="ECO:0000256" key="1">
    <source>
        <dbReference type="ARBA" id="ARBA00023117"/>
    </source>
</evidence>
<evidence type="ECO:0000259" key="5">
    <source>
        <dbReference type="PROSITE" id="PS50864"/>
    </source>
</evidence>
<evidence type="ECO:0000313" key="6">
    <source>
        <dbReference type="Ensembl" id="ENSMMOP00000000783.1"/>
    </source>
</evidence>
<dbReference type="InterPro" id="IPR001487">
    <property type="entry name" value="Bromodomain"/>
</dbReference>
<dbReference type="CDD" id="cd04369">
    <property type="entry name" value="Bromodomain"/>
    <property type="match status" value="1"/>
</dbReference>
<evidence type="ECO:0000256" key="3">
    <source>
        <dbReference type="SAM" id="Phobius"/>
    </source>
</evidence>
<reference evidence="6" key="1">
    <citation type="submission" date="2025-08" db="UniProtKB">
        <authorList>
            <consortium name="Ensembl"/>
        </authorList>
    </citation>
    <scope>IDENTIFICATION</scope>
</reference>
<dbReference type="Gene3D" id="3.30.40.10">
    <property type="entry name" value="Zinc/RING finger domain, C3HC4 (zinc finger)"/>
    <property type="match status" value="1"/>
</dbReference>
<dbReference type="GO" id="GO:0005634">
    <property type="term" value="C:nucleus"/>
    <property type="evidence" value="ECO:0007669"/>
    <property type="project" value="TreeGrafter"/>
</dbReference>
<feature type="domain" description="Bromo" evidence="4">
    <location>
        <begin position="287"/>
        <end position="337"/>
    </location>
</feature>
<dbReference type="PROSITE" id="PS50864">
    <property type="entry name" value="SAND"/>
    <property type="match status" value="1"/>
</dbReference>
<sequence length="360" mass="42219">MYTEWLVWCRKGSVIFQIKKLKCMYDFFVLFCFLFFLASPLKKGEKGDIWTWPIYKVQLPVTCGELEGMLDRERLAKGEKCIFVNNKWFTPTEFERAAGKQNSKNWKLTIRCANTPLVKLIQIQMRSLTWMTRHQQAEMKLPEILQAIFRVETPYLLTHTVIRQTAFDVCPRTCAKSIRTETSWMTPVDFVKEALCQTDASWRKDIKWEGKPLSHLRSLPSSLLCMNSDSTKPARSCQENQKNDDECCICRSEEEHLVVCDQCPRSFHQKCHLPHHFIISGLQLQGYSAVIKTPMWLGSIADKFQQQLYQTVGEFVSDVQLIFTNSAAYNQVRNSISKNLRKTCRIRRFHHFYLLVQRDF</sequence>
<feature type="transmembrane region" description="Helical" evidence="3">
    <location>
        <begin position="23"/>
        <end position="41"/>
    </location>
</feature>
<dbReference type="Ensembl" id="ENSMMOT00000000796.1">
    <property type="protein sequence ID" value="ENSMMOP00000000783.1"/>
    <property type="gene ID" value="ENSMMOG00000000670.1"/>
</dbReference>
<dbReference type="GO" id="GO:0000981">
    <property type="term" value="F:DNA-binding transcription factor activity, RNA polymerase II-specific"/>
    <property type="evidence" value="ECO:0007669"/>
    <property type="project" value="TreeGrafter"/>
</dbReference>
<protein>
    <recommendedName>
        <fullName evidence="8">SP110 nuclear body protein, tandem duplicate 1</fullName>
    </recommendedName>
</protein>
<dbReference type="SUPFAM" id="SSF47370">
    <property type="entry name" value="Bromodomain"/>
    <property type="match status" value="1"/>
</dbReference>
<dbReference type="PANTHER" id="PTHR46386:SF1">
    <property type="entry name" value="NUCLEAR BODY PROTEIN SP140-LIKE PROTEIN"/>
    <property type="match status" value="1"/>
</dbReference>
<dbReference type="SMART" id="SM00297">
    <property type="entry name" value="BROMO"/>
    <property type="match status" value="1"/>
</dbReference>
<keyword evidence="7" id="KW-1185">Reference proteome</keyword>
<dbReference type="InterPro" id="IPR043563">
    <property type="entry name" value="Sp110/Sp140/Sp140L-like"/>
</dbReference>
<dbReference type="PROSITE" id="PS50014">
    <property type="entry name" value="BROMODOMAIN_2"/>
    <property type="match status" value="1"/>
</dbReference>
<dbReference type="InterPro" id="IPR036427">
    <property type="entry name" value="Bromodomain-like_sf"/>
</dbReference>
<dbReference type="Pfam" id="PF00439">
    <property type="entry name" value="Bromodomain"/>
    <property type="match status" value="1"/>
</dbReference>
<dbReference type="InterPro" id="IPR000770">
    <property type="entry name" value="SAND_dom"/>
</dbReference>
<keyword evidence="3" id="KW-0472">Membrane</keyword>
<dbReference type="InterPro" id="IPR013083">
    <property type="entry name" value="Znf_RING/FYVE/PHD"/>
</dbReference>
<evidence type="ECO:0000313" key="7">
    <source>
        <dbReference type="Proteomes" id="UP000261620"/>
    </source>
</evidence>
<name>A0A3Q3VKM5_MOLML</name>
<dbReference type="GO" id="GO:0003677">
    <property type="term" value="F:DNA binding"/>
    <property type="evidence" value="ECO:0007669"/>
    <property type="project" value="InterPro"/>
</dbReference>
<keyword evidence="3" id="KW-1133">Transmembrane helix</keyword>
<dbReference type="STRING" id="94237.ENSMMOP00000000783"/>
<dbReference type="Pfam" id="PF01342">
    <property type="entry name" value="SAND"/>
    <property type="match status" value="2"/>
</dbReference>
<dbReference type="InterPro" id="IPR010919">
    <property type="entry name" value="SAND-like_dom_sf"/>
</dbReference>
<evidence type="ECO:0000259" key="4">
    <source>
        <dbReference type="PROSITE" id="PS50014"/>
    </source>
</evidence>
<dbReference type="PANTHER" id="PTHR46386">
    <property type="entry name" value="NUCLEAR BODY PROTEIN SP140"/>
    <property type="match status" value="1"/>
</dbReference>
<dbReference type="AlphaFoldDB" id="A0A3Q3VKM5"/>
<keyword evidence="1 2" id="KW-0103">Bromodomain</keyword>
<reference evidence="6" key="2">
    <citation type="submission" date="2025-09" db="UniProtKB">
        <authorList>
            <consortium name="Ensembl"/>
        </authorList>
    </citation>
    <scope>IDENTIFICATION</scope>
</reference>
<dbReference type="Gene3D" id="3.10.390.10">
    <property type="entry name" value="SAND domain-like"/>
    <property type="match status" value="2"/>
</dbReference>
<dbReference type="OMA" id="TIRCANT"/>
<dbReference type="Gene3D" id="1.20.920.10">
    <property type="entry name" value="Bromodomain-like"/>
    <property type="match status" value="1"/>
</dbReference>
<dbReference type="SMART" id="SM00258">
    <property type="entry name" value="SAND"/>
    <property type="match status" value="1"/>
</dbReference>
<keyword evidence="3" id="KW-0812">Transmembrane</keyword>
<accession>A0A3Q3VKM5</accession>
<organism evidence="6 7">
    <name type="scientific">Mola mola</name>
    <name type="common">Ocean sunfish</name>
    <name type="synonym">Tetraodon mola</name>
    <dbReference type="NCBI Taxonomy" id="94237"/>
    <lineage>
        <taxon>Eukaryota</taxon>
        <taxon>Metazoa</taxon>
        <taxon>Chordata</taxon>
        <taxon>Craniata</taxon>
        <taxon>Vertebrata</taxon>
        <taxon>Euteleostomi</taxon>
        <taxon>Actinopterygii</taxon>
        <taxon>Neopterygii</taxon>
        <taxon>Teleostei</taxon>
        <taxon>Neoteleostei</taxon>
        <taxon>Acanthomorphata</taxon>
        <taxon>Eupercaria</taxon>
        <taxon>Tetraodontiformes</taxon>
        <taxon>Molidae</taxon>
        <taxon>Mola</taxon>
    </lineage>
</organism>
<evidence type="ECO:0000256" key="2">
    <source>
        <dbReference type="PROSITE-ProRule" id="PRU00035"/>
    </source>
</evidence>
<dbReference type="Proteomes" id="UP000261620">
    <property type="component" value="Unplaced"/>
</dbReference>
<evidence type="ECO:0008006" key="8">
    <source>
        <dbReference type="Google" id="ProtNLM"/>
    </source>
</evidence>
<feature type="domain" description="SAND" evidence="5">
    <location>
        <begin position="49"/>
        <end position="122"/>
    </location>
</feature>
<proteinExistence type="predicted"/>
<dbReference type="PRINTS" id="PR00503">
    <property type="entry name" value="BROMODOMAIN"/>
</dbReference>
<dbReference type="InterPro" id="IPR011011">
    <property type="entry name" value="Znf_FYVE_PHD"/>
</dbReference>
<dbReference type="SUPFAM" id="SSF63763">
    <property type="entry name" value="SAND domain-like"/>
    <property type="match status" value="2"/>
</dbReference>
<dbReference type="SUPFAM" id="SSF57903">
    <property type="entry name" value="FYVE/PHD zinc finger"/>
    <property type="match status" value="1"/>
</dbReference>